<sequence length="343" mass="38881">MLVKTLTIVVPCYNSEGYLRRCLDSLMTRASDVEILVVDDGSTDGTGAIAESYAERFPALLRVIHQPNRGHGGAVNTGIREASGRYLKIVDSDDWLDAQAFDQVLRALRGFGSADEDIDAVVSNFVYEKVGKRRKKTVRYRGVLPVGRAVTWDEVGDFGAAQYILMHALIYRTEMLRACGLQLPEHTFYVDNLYSYVPLRHVRRLYYVDVDLYRYFIGRPDQSVNESVLLGRMDQYLRINRAMVAHLSEVWPDPTVSPVLKRYLLHFAEIVCSTSSVLLTRAGTPDASARRDEFWADLRREHPWLHQRLRHSAMARLSNLPGRSGKGISRLAYRAARGVVGFN</sequence>
<dbReference type="PANTHER" id="PTHR22916">
    <property type="entry name" value="GLYCOSYLTRANSFERASE"/>
    <property type="match status" value="1"/>
</dbReference>
<keyword evidence="2" id="KW-0808">Transferase</keyword>
<dbReference type="SUPFAM" id="SSF53448">
    <property type="entry name" value="Nucleotide-diphospho-sugar transferases"/>
    <property type="match status" value="1"/>
</dbReference>
<evidence type="ECO:0000313" key="4">
    <source>
        <dbReference type="EMBL" id="NIH57703.1"/>
    </source>
</evidence>
<dbReference type="CDD" id="cd00761">
    <property type="entry name" value="Glyco_tranf_GTA_type"/>
    <property type="match status" value="1"/>
</dbReference>
<dbReference type="RefSeq" id="WP_208390540.1">
    <property type="nucleotide sequence ID" value="NZ_BAAAOO010000007.1"/>
</dbReference>
<protein>
    <submittedName>
        <fullName evidence="4">Glycosyltransferase involved in cell wall biosynthesis</fullName>
    </submittedName>
</protein>
<dbReference type="InterPro" id="IPR029044">
    <property type="entry name" value="Nucleotide-diphossugar_trans"/>
</dbReference>
<name>A0ABX0SH26_9ACTN</name>
<reference evidence="4 5" key="1">
    <citation type="submission" date="2020-02" db="EMBL/GenBank/DDBJ databases">
        <title>Sequencing the genomes of 1000 actinobacteria strains.</title>
        <authorList>
            <person name="Klenk H.-P."/>
        </authorList>
    </citation>
    <scope>NUCLEOTIDE SEQUENCE [LARGE SCALE GENOMIC DNA]</scope>
    <source>
        <strain evidence="4 5">DSM 19609</strain>
    </source>
</reference>
<dbReference type="PANTHER" id="PTHR22916:SF51">
    <property type="entry name" value="GLYCOSYLTRANSFERASE EPSH-RELATED"/>
    <property type="match status" value="1"/>
</dbReference>
<accession>A0ABX0SH26</accession>
<proteinExistence type="predicted"/>
<dbReference type="Gene3D" id="3.90.550.10">
    <property type="entry name" value="Spore Coat Polysaccharide Biosynthesis Protein SpsA, Chain A"/>
    <property type="match status" value="1"/>
</dbReference>
<comment type="caution">
    <text evidence="4">The sequence shown here is derived from an EMBL/GenBank/DDBJ whole genome shotgun (WGS) entry which is preliminary data.</text>
</comment>
<evidence type="ECO:0000259" key="3">
    <source>
        <dbReference type="Pfam" id="PF00535"/>
    </source>
</evidence>
<evidence type="ECO:0000256" key="2">
    <source>
        <dbReference type="ARBA" id="ARBA00022679"/>
    </source>
</evidence>
<dbReference type="EMBL" id="JAAMOZ010000001">
    <property type="protein sequence ID" value="NIH57703.1"/>
    <property type="molecule type" value="Genomic_DNA"/>
</dbReference>
<organism evidence="4 5">
    <name type="scientific">Brooklawnia cerclae</name>
    <dbReference type="NCBI Taxonomy" id="349934"/>
    <lineage>
        <taxon>Bacteria</taxon>
        <taxon>Bacillati</taxon>
        <taxon>Actinomycetota</taxon>
        <taxon>Actinomycetes</taxon>
        <taxon>Propionibacteriales</taxon>
        <taxon>Propionibacteriaceae</taxon>
        <taxon>Brooklawnia</taxon>
    </lineage>
</organism>
<evidence type="ECO:0000313" key="5">
    <source>
        <dbReference type="Proteomes" id="UP000749311"/>
    </source>
</evidence>
<gene>
    <name evidence="4" type="ORF">FB473_002348</name>
</gene>
<keyword evidence="5" id="KW-1185">Reference proteome</keyword>
<keyword evidence="1" id="KW-0328">Glycosyltransferase</keyword>
<dbReference type="Pfam" id="PF00535">
    <property type="entry name" value="Glycos_transf_2"/>
    <property type="match status" value="1"/>
</dbReference>
<evidence type="ECO:0000256" key="1">
    <source>
        <dbReference type="ARBA" id="ARBA00022676"/>
    </source>
</evidence>
<dbReference type="InterPro" id="IPR001173">
    <property type="entry name" value="Glyco_trans_2-like"/>
</dbReference>
<feature type="domain" description="Glycosyltransferase 2-like" evidence="3">
    <location>
        <begin position="7"/>
        <end position="109"/>
    </location>
</feature>
<dbReference type="Proteomes" id="UP000749311">
    <property type="component" value="Unassembled WGS sequence"/>
</dbReference>